<dbReference type="RefSeq" id="XP_037214894.1">
    <property type="nucleotide sequence ID" value="XM_037368926.1"/>
</dbReference>
<proteinExistence type="predicted"/>
<evidence type="ECO:0008006" key="3">
    <source>
        <dbReference type="Google" id="ProtNLM"/>
    </source>
</evidence>
<comment type="caution">
    <text evidence="1">The sequence shown here is derived from an EMBL/GenBank/DDBJ whole genome shotgun (WGS) entry which is preliminary data.</text>
</comment>
<dbReference type="Proteomes" id="UP000636479">
    <property type="component" value="Unassembled WGS sequence"/>
</dbReference>
<accession>A0A8H6S5G1</accession>
<protein>
    <recommendedName>
        <fullName evidence="3">F-box domain-containing protein</fullName>
    </recommendedName>
</protein>
<organism evidence="1 2">
    <name type="scientific">Mycena indigotica</name>
    <dbReference type="NCBI Taxonomy" id="2126181"/>
    <lineage>
        <taxon>Eukaryota</taxon>
        <taxon>Fungi</taxon>
        <taxon>Dikarya</taxon>
        <taxon>Basidiomycota</taxon>
        <taxon>Agaricomycotina</taxon>
        <taxon>Agaricomycetes</taxon>
        <taxon>Agaricomycetidae</taxon>
        <taxon>Agaricales</taxon>
        <taxon>Marasmiineae</taxon>
        <taxon>Mycenaceae</taxon>
        <taxon>Mycena</taxon>
    </lineage>
</organism>
<dbReference type="InterPro" id="IPR032675">
    <property type="entry name" value="LRR_dom_sf"/>
</dbReference>
<name>A0A8H6S5G1_9AGAR</name>
<reference evidence="1" key="1">
    <citation type="submission" date="2020-05" db="EMBL/GenBank/DDBJ databases">
        <title>Mycena genomes resolve the evolution of fungal bioluminescence.</title>
        <authorList>
            <person name="Tsai I.J."/>
        </authorList>
    </citation>
    <scope>NUCLEOTIDE SEQUENCE</scope>
    <source>
        <strain evidence="1">171206Taipei</strain>
    </source>
</reference>
<dbReference type="EMBL" id="JACAZF010000012">
    <property type="protein sequence ID" value="KAF7292167.1"/>
    <property type="molecule type" value="Genomic_DNA"/>
</dbReference>
<dbReference type="OrthoDB" id="2864564at2759"/>
<keyword evidence="2" id="KW-1185">Reference proteome</keyword>
<sequence>MSVSGRFPNELWLEVMQHLSQMELRSVAASNRTLLHLARDFLFRHVKIRFCTPIPGDGRWNPHIPAADSLARIALFTSPDIASRARSGRLRCVRIHEMQERQPVLRLADGETRACGHFLALFLEHSRRFANLRRLELDNLVLDHAAYHAVANLPALKELVINWTDLWFGELPTRRLELVCLSYYGRLGLDSNLRLIDPSLLHTVYVGFNDETFTLDGLTRLDNLERLAINSASLGSDLGHHDLSRLTPTTFPRLRAFSGLLDFALHFIENCHLERLFIDELYDTSLRYVTIAPDKAACITTLGINNISLEHEELCRIVNMFPNLTVLAISACDYDAEWYEERPLYEELPGRDLIDQLLATVAPATLTELHVTLYWTDSIATTKQIFADPAPSHAGPLAAGLIRCPLLRAIYIVLDGSRGGEAAFAMSWERHPGGFEERHTTEDVGKATKLRQWMLPHRIAEMWGF</sequence>
<gene>
    <name evidence="1" type="ORF">MIND_01243800</name>
</gene>
<dbReference type="AlphaFoldDB" id="A0A8H6S5G1"/>
<evidence type="ECO:0000313" key="1">
    <source>
        <dbReference type="EMBL" id="KAF7292167.1"/>
    </source>
</evidence>
<dbReference type="SUPFAM" id="SSF52047">
    <property type="entry name" value="RNI-like"/>
    <property type="match status" value="1"/>
</dbReference>
<evidence type="ECO:0000313" key="2">
    <source>
        <dbReference type="Proteomes" id="UP000636479"/>
    </source>
</evidence>
<dbReference type="GeneID" id="59351442"/>
<dbReference type="Gene3D" id="3.80.10.10">
    <property type="entry name" value="Ribonuclease Inhibitor"/>
    <property type="match status" value="1"/>
</dbReference>